<name>M6ZTK8_LEPIR</name>
<reference evidence="1 2" key="1">
    <citation type="submission" date="2013-01" db="EMBL/GenBank/DDBJ databases">
        <authorList>
            <person name="Harkins D.M."/>
            <person name="Durkin A.S."/>
            <person name="Brinkac L.M."/>
            <person name="Haft D.H."/>
            <person name="Selengut J.D."/>
            <person name="Sanka R."/>
            <person name="DePew J."/>
            <person name="Purushe J."/>
            <person name="Picardeau M."/>
            <person name="Werts C."/>
            <person name="Goarant C."/>
            <person name="Vinetz J.M."/>
            <person name="Sutton G.G."/>
            <person name="Nierman W.C."/>
            <person name="Fouts D.E."/>
        </authorList>
    </citation>
    <scope>NUCLEOTIDE SEQUENCE [LARGE SCALE GENOMIC DNA]</scope>
    <source>
        <strain evidence="1 2">200701872</strain>
    </source>
</reference>
<gene>
    <name evidence="1" type="ORF">LEP1GSC124_1642</name>
</gene>
<protein>
    <submittedName>
        <fullName evidence="1">Uncharacterized protein</fullName>
    </submittedName>
</protein>
<proteinExistence type="predicted"/>
<accession>M6ZTK8</accession>
<evidence type="ECO:0000313" key="1">
    <source>
        <dbReference type="EMBL" id="EMP07597.1"/>
    </source>
</evidence>
<organism evidence="1 2">
    <name type="scientific">Leptospira interrogans serovar Pyrogenes str. 200701872</name>
    <dbReference type="NCBI Taxonomy" id="1193029"/>
    <lineage>
        <taxon>Bacteria</taxon>
        <taxon>Pseudomonadati</taxon>
        <taxon>Spirochaetota</taxon>
        <taxon>Spirochaetia</taxon>
        <taxon>Leptospirales</taxon>
        <taxon>Leptospiraceae</taxon>
        <taxon>Leptospira</taxon>
    </lineage>
</organism>
<dbReference type="AlphaFoldDB" id="M6ZTK8"/>
<sequence>MNKLNLGKDFVFNRFFNLFIGAESAVRQRRIRPIFVTYNLRFKVSIVYCEFFFAKCKIIFGNTELEKVLSFFYLKLR</sequence>
<dbReference type="EMBL" id="AKWN02000223">
    <property type="protein sequence ID" value="EMP07597.1"/>
    <property type="molecule type" value="Genomic_DNA"/>
</dbReference>
<comment type="caution">
    <text evidence="1">The sequence shown here is derived from an EMBL/GenBank/DDBJ whole genome shotgun (WGS) entry which is preliminary data.</text>
</comment>
<evidence type="ECO:0000313" key="2">
    <source>
        <dbReference type="Proteomes" id="UP000012117"/>
    </source>
</evidence>
<dbReference type="BioCyc" id="LINT1193029:G11R4-4347-MONOMER"/>
<dbReference type="Proteomes" id="UP000012117">
    <property type="component" value="Unassembled WGS sequence"/>
</dbReference>